<organism evidence="7 8">
    <name type="scientific">Candidatus Lambdaproteobacteria bacterium RIFOXYD2_FULL_50_16</name>
    <dbReference type="NCBI Taxonomy" id="1817772"/>
    <lineage>
        <taxon>Bacteria</taxon>
        <taxon>Pseudomonadati</taxon>
        <taxon>Pseudomonadota</taxon>
        <taxon>Candidatus Lambdaproteobacteria</taxon>
    </lineage>
</organism>
<evidence type="ECO:0000256" key="1">
    <source>
        <dbReference type="ARBA" id="ARBA00001917"/>
    </source>
</evidence>
<gene>
    <name evidence="7" type="ORF">A2527_11550</name>
</gene>
<dbReference type="InterPro" id="IPR044152">
    <property type="entry name" value="YqjM-like"/>
</dbReference>
<keyword evidence="3" id="KW-0288">FMN</keyword>
<feature type="domain" description="NADH:flavin oxidoreductase/NADH oxidase N-terminal" evidence="6">
    <location>
        <begin position="2"/>
        <end position="322"/>
    </location>
</feature>
<dbReference type="PANTHER" id="PTHR43303:SF4">
    <property type="entry name" value="NADPH DEHYDROGENASE C23G7.10C-RELATED"/>
    <property type="match status" value="1"/>
</dbReference>
<comment type="caution">
    <text evidence="7">The sequence shown here is derived from an EMBL/GenBank/DDBJ whole genome shotgun (WGS) entry which is preliminary data.</text>
</comment>
<dbReference type="AlphaFoldDB" id="A0A1F6G5Z4"/>
<dbReference type="STRING" id="1817772.A2527_11550"/>
<accession>A0A1F6G5Z4</accession>
<dbReference type="GO" id="GO:0050661">
    <property type="term" value="F:NADP binding"/>
    <property type="evidence" value="ECO:0007669"/>
    <property type="project" value="InterPro"/>
</dbReference>
<evidence type="ECO:0000256" key="4">
    <source>
        <dbReference type="ARBA" id="ARBA00022857"/>
    </source>
</evidence>
<keyword evidence="5" id="KW-0560">Oxidoreductase</keyword>
<dbReference type="GO" id="GO:0003959">
    <property type="term" value="F:NADPH dehydrogenase activity"/>
    <property type="evidence" value="ECO:0007669"/>
    <property type="project" value="InterPro"/>
</dbReference>
<dbReference type="InterPro" id="IPR013785">
    <property type="entry name" value="Aldolase_TIM"/>
</dbReference>
<dbReference type="Gene3D" id="3.20.20.70">
    <property type="entry name" value="Aldolase class I"/>
    <property type="match status" value="1"/>
</dbReference>
<comment type="cofactor">
    <cofactor evidence="1">
        <name>FMN</name>
        <dbReference type="ChEBI" id="CHEBI:58210"/>
    </cofactor>
</comment>
<dbReference type="Proteomes" id="UP000178449">
    <property type="component" value="Unassembled WGS sequence"/>
</dbReference>
<proteinExistence type="predicted"/>
<dbReference type="SUPFAM" id="SSF51395">
    <property type="entry name" value="FMN-linked oxidoreductases"/>
    <property type="match status" value="1"/>
</dbReference>
<keyword evidence="2" id="KW-0285">Flavoprotein</keyword>
<evidence type="ECO:0000313" key="7">
    <source>
        <dbReference type="EMBL" id="OGG93535.1"/>
    </source>
</evidence>
<evidence type="ECO:0000256" key="5">
    <source>
        <dbReference type="ARBA" id="ARBA00023002"/>
    </source>
</evidence>
<protein>
    <submittedName>
        <fullName evidence="7">NADH:flavin oxidoreductase</fullName>
    </submittedName>
</protein>
<dbReference type="InterPro" id="IPR001155">
    <property type="entry name" value="OxRdtase_FMN_N"/>
</dbReference>
<reference evidence="7 8" key="1">
    <citation type="journal article" date="2016" name="Nat. Commun.">
        <title>Thousands of microbial genomes shed light on interconnected biogeochemical processes in an aquifer system.</title>
        <authorList>
            <person name="Anantharaman K."/>
            <person name="Brown C.T."/>
            <person name="Hug L.A."/>
            <person name="Sharon I."/>
            <person name="Castelle C.J."/>
            <person name="Probst A.J."/>
            <person name="Thomas B.C."/>
            <person name="Singh A."/>
            <person name="Wilkins M.J."/>
            <person name="Karaoz U."/>
            <person name="Brodie E.L."/>
            <person name="Williams K.H."/>
            <person name="Hubbard S.S."/>
            <person name="Banfield J.F."/>
        </authorList>
    </citation>
    <scope>NUCLEOTIDE SEQUENCE [LARGE SCALE GENOMIC DNA]</scope>
</reference>
<evidence type="ECO:0000256" key="3">
    <source>
        <dbReference type="ARBA" id="ARBA00022643"/>
    </source>
</evidence>
<evidence type="ECO:0000259" key="6">
    <source>
        <dbReference type="Pfam" id="PF00724"/>
    </source>
</evidence>
<dbReference type="PANTHER" id="PTHR43303">
    <property type="entry name" value="NADPH DEHYDROGENASE C23G7.10C-RELATED"/>
    <property type="match status" value="1"/>
</dbReference>
<evidence type="ECO:0000313" key="8">
    <source>
        <dbReference type="Proteomes" id="UP000178449"/>
    </source>
</evidence>
<dbReference type="Pfam" id="PF00724">
    <property type="entry name" value="Oxidored_FMN"/>
    <property type="match status" value="1"/>
</dbReference>
<evidence type="ECO:0000256" key="2">
    <source>
        <dbReference type="ARBA" id="ARBA00022630"/>
    </source>
</evidence>
<sequence length="324" mass="36568">MSLFDSFKLGNLRAKNRILVPPYHDGLAQKDGKVSHPIFEHLMRLVRQGAGVVIVNSAYVTQQGKSHPLQLGIAEEDHLAGLKNLVKHIKAEGVIVGIRLSHAGAKTNEKICGEQPIGPSAINFGKDYDLSRPFDQDDVEELCLFYSHAIERAEEAGFDFVELNGAQQQLLDQCLHPRYNGREDEYGGKLENRLRLACEIVKAMKARVNDRLMVGYFFSIHDKLEDGFNEKALKTMLKTLEKAGVDLFHPITIHVMNKFFDSEETLLEWVSKCTDRSIIVEGNIKSTQVLKEVLAIDRATMYGIDKALFARPNWYQFLQKKIAG</sequence>
<dbReference type="GO" id="GO:0010181">
    <property type="term" value="F:FMN binding"/>
    <property type="evidence" value="ECO:0007669"/>
    <property type="project" value="InterPro"/>
</dbReference>
<dbReference type="EMBL" id="MFNE01000047">
    <property type="protein sequence ID" value="OGG93535.1"/>
    <property type="molecule type" value="Genomic_DNA"/>
</dbReference>
<name>A0A1F6G5Z4_9PROT</name>
<keyword evidence="4" id="KW-0521">NADP</keyword>